<keyword evidence="8" id="KW-1185">Reference proteome</keyword>
<organism evidence="3 7">
    <name type="scientific">Vibrio splendidus</name>
    <dbReference type="NCBI Taxonomy" id="29497"/>
    <lineage>
        <taxon>Bacteria</taxon>
        <taxon>Pseudomonadati</taxon>
        <taxon>Pseudomonadota</taxon>
        <taxon>Gammaproteobacteria</taxon>
        <taxon>Vibrionales</taxon>
        <taxon>Vibrionaceae</taxon>
        <taxon>Vibrio</taxon>
    </lineage>
</organism>
<reference evidence="5" key="3">
    <citation type="journal article" date="2018" name="Nature">
        <title>A major lineage of non-tailed dsDNA viruses as unrecognized killers of marine bacteria.</title>
        <authorList>
            <person name="Kauffman K.M."/>
            <person name="Hussain F.A."/>
            <person name="Yang J."/>
            <person name="Arevalo P."/>
            <person name="Brown J.M."/>
            <person name="Chang W.K."/>
            <person name="VanInsberghe D."/>
            <person name="Elsherbini J."/>
            <person name="Sharma R.S."/>
            <person name="Cutler M.B."/>
            <person name="Kelly L."/>
            <person name="Polz M.F."/>
        </authorList>
    </citation>
    <scope>NUCLEOTIDE SEQUENCE</scope>
    <source>
        <strain evidence="5">10N.286.54.F3</strain>
    </source>
</reference>
<evidence type="ECO:0000313" key="7">
    <source>
        <dbReference type="Proteomes" id="UP001177935"/>
    </source>
</evidence>
<evidence type="ECO:0000313" key="6">
    <source>
        <dbReference type="Proteomes" id="UP000235405"/>
    </source>
</evidence>
<keyword evidence="1" id="KW-0732">Signal</keyword>
<dbReference type="Proteomes" id="UP000235405">
    <property type="component" value="Unassembled WGS sequence"/>
</dbReference>
<comment type="caution">
    <text evidence="3">The sequence shown here is derived from an EMBL/GenBank/DDBJ whole genome shotgun (WGS) entry which is preliminary data.</text>
</comment>
<dbReference type="AlphaFoldDB" id="A0A1C3ITN3"/>
<dbReference type="GeneID" id="72396255"/>
<dbReference type="Proteomes" id="UP001177883">
    <property type="component" value="Unassembled WGS sequence"/>
</dbReference>
<reference evidence="3" key="4">
    <citation type="submission" date="2023-07" db="EMBL/GenBank/DDBJ databases">
        <title>Genome content predicts the carbon catabolic preferences of heterotrophic bacteria.</title>
        <authorList>
            <person name="Gralka M."/>
        </authorList>
    </citation>
    <scope>NUCLEOTIDE SEQUENCE</scope>
    <source>
        <strain evidence="3">6E02</strain>
        <strain evidence="2">6E03</strain>
    </source>
</reference>
<dbReference type="EMBL" id="MCSW01000220">
    <property type="protein sequence ID" value="PMF17606.1"/>
    <property type="molecule type" value="Genomic_DNA"/>
</dbReference>
<dbReference type="Proteomes" id="UP001569200">
    <property type="component" value="Unassembled WGS sequence"/>
</dbReference>
<proteinExistence type="predicted"/>
<dbReference type="EMBL" id="JBGOOW010000002">
    <property type="protein sequence ID" value="MEZ8179741.1"/>
    <property type="molecule type" value="Genomic_DNA"/>
</dbReference>
<evidence type="ECO:0000256" key="1">
    <source>
        <dbReference type="SAM" id="SignalP"/>
    </source>
</evidence>
<evidence type="ECO:0000313" key="8">
    <source>
        <dbReference type="Proteomes" id="UP001569200"/>
    </source>
</evidence>
<dbReference type="EMBL" id="JAUYVK010000003">
    <property type="protein sequence ID" value="MDP2488629.1"/>
    <property type="molecule type" value="Genomic_DNA"/>
</dbReference>
<evidence type="ECO:0000313" key="3">
    <source>
        <dbReference type="EMBL" id="MDP2501090.1"/>
    </source>
</evidence>
<evidence type="ECO:0000313" key="4">
    <source>
        <dbReference type="EMBL" id="MEZ8179741.1"/>
    </source>
</evidence>
<reference evidence="4 8" key="5">
    <citation type="submission" date="2024-06" db="EMBL/GenBank/DDBJ databases">
        <authorList>
            <person name="Steensen K."/>
            <person name="Seneca J."/>
            <person name="Bartlau N."/>
            <person name="Yu A.X."/>
            <person name="Polz M.F."/>
        </authorList>
    </citation>
    <scope>NUCLEOTIDE SEQUENCE [LARGE SCALE GENOMIC DNA]</scope>
    <source>
        <strain evidence="4 8">1F145</strain>
    </source>
</reference>
<sequence>MKKSILAVVILSLVSASVFANGQSNAHNYQPGATNNSERLADIDPNYELTLPSEKEGYTMYDNQSMSDGGTYTTYVKPNPSDAMHVADEGSLKITHGEGGVIMTEYTTKNGQHTFSVMCGYTSGPSYWADGKPAKVCEEAQALAVALEAKGEWEVKPMTYTIAPARIVVDK</sequence>
<reference evidence="6" key="1">
    <citation type="submission" date="2016-07" db="EMBL/GenBank/DDBJ databases">
        <title>Nontailed viruses are major unrecognized killers of bacteria in the ocean.</title>
        <authorList>
            <person name="Kauffman K."/>
            <person name="Hussain F."/>
            <person name="Yang J."/>
            <person name="Arevalo P."/>
            <person name="Brown J."/>
            <person name="Cutler M."/>
            <person name="Kelly L."/>
            <person name="Polz M.F."/>
        </authorList>
    </citation>
    <scope>NUCLEOTIDE SEQUENCE [LARGE SCALE GENOMIC DNA]</scope>
    <source>
        <strain evidence="6">10N.286.54.F3</strain>
    </source>
</reference>
<gene>
    <name evidence="4" type="ORF">ACED33_03560</name>
    <name evidence="5" type="ORF">BCV19_18265</name>
    <name evidence="2" type="ORF">Q8W38_04745</name>
    <name evidence="3" type="ORF">Q8W42_10250</name>
</gene>
<dbReference type="RefSeq" id="WP_017068282.1">
    <property type="nucleotide sequence ID" value="NZ_CAWNTD010000008.1"/>
</dbReference>
<feature type="signal peptide" evidence="1">
    <location>
        <begin position="1"/>
        <end position="20"/>
    </location>
</feature>
<protein>
    <submittedName>
        <fullName evidence="3">Uncharacterized protein</fullName>
    </submittedName>
</protein>
<evidence type="ECO:0000313" key="2">
    <source>
        <dbReference type="EMBL" id="MDP2488629.1"/>
    </source>
</evidence>
<dbReference type="Proteomes" id="UP001177935">
    <property type="component" value="Unassembled WGS sequence"/>
</dbReference>
<evidence type="ECO:0000313" key="5">
    <source>
        <dbReference type="EMBL" id="PMF17606.1"/>
    </source>
</evidence>
<dbReference type="EMBL" id="JAUYVL010000004">
    <property type="protein sequence ID" value="MDP2501090.1"/>
    <property type="molecule type" value="Genomic_DNA"/>
</dbReference>
<reference evidence="5" key="2">
    <citation type="submission" date="2016-07" db="EMBL/GenBank/DDBJ databases">
        <authorList>
            <person name="Wan K."/>
            <person name="Booth B."/>
            <person name="Spirohn K."/>
            <person name="Hao T."/>
            <person name="Hu Y."/>
            <person name="Calderwood M."/>
            <person name="Hill D."/>
            <person name="Mohr S."/>
            <person name="Vidal M."/>
            <person name="Celniker S."/>
            <person name="Perrimon N."/>
        </authorList>
    </citation>
    <scope>NUCLEOTIDE SEQUENCE</scope>
    <source>
        <strain evidence="5">10N.286.54.F3</strain>
    </source>
</reference>
<name>A0A1C3ITN3_VIBSP</name>
<accession>A0A1C3ITN3</accession>
<feature type="chain" id="PRO_5015062294" evidence="1">
    <location>
        <begin position="21"/>
        <end position="171"/>
    </location>
</feature>